<evidence type="ECO:0000313" key="3">
    <source>
        <dbReference type="Proteomes" id="UP001403385"/>
    </source>
</evidence>
<comment type="caution">
    <text evidence="2">The sequence shown here is derived from an EMBL/GenBank/DDBJ whole genome shotgun (WGS) entry which is preliminary data.</text>
</comment>
<evidence type="ECO:0000313" key="2">
    <source>
        <dbReference type="EMBL" id="MEN7547926.1"/>
    </source>
</evidence>
<name>A0AAW9SB24_9BACT</name>
<dbReference type="RefSeq" id="WP_346820708.1">
    <property type="nucleotide sequence ID" value="NZ_JBDKWZ010000004.1"/>
</dbReference>
<dbReference type="CDD" id="cd02440">
    <property type="entry name" value="AdoMet_MTases"/>
    <property type="match status" value="1"/>
</dbReference>
<dbReference type="GO" id="GO:0008757">
    <property type="term" value="F:S-adenosylmethionine-dependent methyltransferase activity"/>
    <property type="evidence" value="ECO:0007669"/>
    <property type="project" value="InterPro"/>
</dbReference>
<keyword evidence="2" id="KW-0808">Transferase</keyword>
<proteinExistence type="predicted"/>
<dbReference type="EMBL" id="JBDKWZ010000004">
    <property type="protein sequence ID" value="MEN7547926.1"/>
    <property type="molecule type" value="Genomic_DNA"/>
</dbReference>
<dbReference type="SUPFAM" id="SSF53335">
    <property type="entry name" value="S-adenosyl-L-methionine-dependent methyltransferases"/>
    <property type="match status" value="1"/>
</dbReference>
<dbReference type="InterPro" id="IPR013216">
    <property type="entry name" value="Methyltransf_11"/>
</dbReference>
<dbReference type="PANTHER" id="PTHR43464:SF94">
    <property type="entry name" value="MALONYL-[ACYL-CARRIER PROTEIN] O-METHYLTRANSFERASE"/>
    <property type="match status" value="1"/>
</dbReference>
<dbReference type="Proteomes" id="UP001403385">
    <property type="component" value="Unassembled WGS sequence"/>
</dbReference>
<dbReference type="InterPro" id="IPR029063">
    <property type="entry name" value="SAM-dependent_MTases_sf"/>
</dbReference>
<dbReference type="PANTHER" id="PTHR43464">
    <property type="entry name" value="METHYLTRANSFERASE"/>
    <property type="match status" value="1"/>
</dbReference>
<dbReference type="AlphaFoldDB" id="A0AAW9SB24"/>
<sequence length="254" mass="29483">MDISFEQKYHIYEEQHWWFLGRRHMLHQCIQHLPLNADSALLDIGCAGGPLLIELENRGFHNLTGIDVSAPAIQLAQKRGLKNVQVMDGAKLAFENDSFDLIIASDVLEHIQDEEKALHEWFRVLRPGGWLLVFVPAYNFLWSAHDEANQHYRRYTLTSLQNALKKQAWTKQKKAYWNFTLFLPVLFVRMAQNLVRSTSSSGEHNLKKPSAWINKLLFQLLKIENKLLKWINYPFGVSVFCLCQKNSNSHQANP</sequence>
<evidence type="ECO:0000259" key="1">
    <source>
        <dbReference type="Pfam" id="PF08241"/>
    </source>
</evidence>
<feature type="domain" description="Methyltransferase type 11" evidence="1">
    <location>
        <begin position="42"/>
        <end position="133"/>
    </location>
</feature>
<gene>
    <name evidence="2" type="ORF">AAG747_08400</name>
</gene>
<dbReference type="Gene3D" id="3.40.50.150">
    <property type="entry name" value="Vaccinia Virus protein VP39"/>
    <property type="match status" value="1"/>
</dbReference>
<reference evidence="2 3" key="1">
    <citation type="submission" date="2024-04" db="EMBL/GenBank/DDBJ databases">
        <title>Novel genus in family Flammeovirgaceae.</title>
        <authorList>
            <person name="Nguyen T.H."/>
            <person name="Vuong T.Q."/>
            <person name="Le H."/>
            <person name="Kim S.-G."/>
        </authorList>
    </citation>
    <scope>NUCLEOTIDE SEQUENCE [LARGE SCALE GENOMIC DNA]</scope>
    <source>
        <strain evidence="2 3">JCM 23209</strain>
    </source>
</reference>
<keyword evidence="3" id="KW-1185">Reference proteome</keyword>
<dbReference type="GO" id="GO:0032259">
    <property type="term" value="P:methylation"/>
    <property type="evidence" value="ECO:0007669"/>
    <property type="project" value="UniProtKB-KW"/>
</dbReference>
<protein>
    <submittedName>
        <fullName evidence="2">Class I SAM-dependent methyltransferase</fullName>
        <ecNumber evidence="2">2.1.1.-</ecNumber>
    </submittedName>
</protein>
<dbReference type="EC" id="2.1.1.-" evidence="2"/>
<dbReference type="Pfam" id="PF08241">
    <property type="entry name" value="Methyltransf_11"/>
    <property type="match status" value="1"/>
</dbReference>
<accession>A0AAW9SB24</accession>
<organism evidence="2 3">
    <name type="scientific">Rapidithrix thailandica</name>
    <dbReference type="NCBI Taxonomy" id="413964"/>
    <lineage>
        <taxon>Bacteria</taxon>
        <taxon>Pseudomonadati</taxon>
        <taxon>Bacteroidota</taxon>
        <taxon>Cytophagia</taxon>
        <taxon>Cytophagales</taxon>
        <taxon>Flammeovirgaceae</taxon>
        <taxon>Rapidithrix</taxon>
    </lineage>
</organism>
<keyword evidence="2" id="KW-0489">Methyltransferase</keyword>